<dbReference type="OrthoDB" id="9785687at2"/>
<feature type="domain" description="Tyr recombinase" evidence="6">
    <location>
        <begin position="110"/>
        <end position="296"/>
    </location>
</feature>
<dbReference type="RefSeq" id="WP_117327458.1">
    <property type="nucleotide sequence ID" value="NZ_QVTE01000043.1"/>
</dbReference>
<dbReference type="InterPro" id="IPR011010">
    <property type="entry name" value="DNA_brk_join_enz"/>
</dbReference>
<evidence type="ECO:0000256" key="2">
    <source>
        <dbReference type="ARBA" id="ARBA00022908"/>
    </source>
</evidence>
<dbReference type="Pfam" id="PF02899">
    <property type="entry name" value="Phage_int_SAM_1"/>
    <property type="match status" value="1"/>
</dbReference>
<dbReference type="PANTHER" id="PTHR30349">
    <property type="entry name" value="PHAGE INTEGRASE-RELATED"/>
    <property type="match status" value="1"/>
</dbReference>
<protein>
    <submittedName>
        <fullName evidence="8">Integrase</fullName>
    </submittedName>
</protein>
<sequence length="301" mass="35256">MQLKAAIDEFILYIQVEKNYSTHTVVSYEYDLLQFLTFLRDHDCSTDLASITKTHVRRFIQHQLGTHKQKPRSMNRKISSFKSFTKYCIQEKHLIHDFMSGIETPKTDDKLPVYMTLRDLQQLFRSLEQDDSTLSKRNEIMFKLMAVTGMRRSELVSLTWSQMDFSNQTIRIYGKGKKERLLPLHPLLIPLLSTYKDSLGPYQSYPTEPVFLNKDGKPLNPRGLHSIFKKTLRKAGLPPSRFSLHHLRHTFATLMLQENKNNVDLRTLQELLGHESITSTEVYTHVEFEQKKKAIDSFNIF</sequence>
<organism evidence="8 9">
    <name type="scientific">Peribacillus saganii</name>
    <dbReference type="NCBI Taxonomy" id="2303992"/>
    <lineage>
        <taxon>Bacteria</taxon>
        <taxon>Bacillati</taxon>
        <taxon>Bacillota</taxon>
        <taxon>Bacilli</taxon>
        <taxon>Bacillales</taxon>
        <taxon>Bacillaceae</taxon>
        <taxon>Peribacillus</taxon>
    </lineage>
</organism>
<evidence type="ECO:0000259" key="6">
    <source>
        <dbReference type="PROSITE" id="PS51898"/>
    </source>
</evidence>
<evidence type="ECO:0000313" key="9">
    <source>
        <dbReference type="Proteomes" id="UP000264541"/>
    </source>
</evidence>
<dbReference type="Gene3D" id="1.10.443.10">
    <property type="entry name" value="Intergrase catalytic core"/>
    <property type="match status" value="1"/>
</dbReference>
<keyword evidence="3 5" id="KW-0238">DNA-binding</keyword>
<comment type="caution">
    <text evidence="8">The sequence shown here is derived from an EMBL/GenBank/DDBJ whole genome shotgun (WGS) entry which is preliminary data.</text>
</comment>
<dbReference type="InterPro" id="IPR013762">
    <property type="entry name" value="Integrase-like_cat_sf"/>
</dbReference>
<evidence type="ECO:0000259" key="7">
    <source>
        <dbReference type="PROSITE" id="PS51900"/>
    </source>
</evidence>
<dbReference type="InterPro" id="IPR010998">
    <property type="entry name" value="Integrase_recombinase_N"/>
</dbReference>
<dbReference type="Proteomes" id="UP000264541">
    <property type="component" value="Unassembled WGS sequence"/>
</dbReference>
<gene>
    <name evidence="8" type="ORF">D0469_14490</name>
</gene>
<feature type="domain" description="Core-binding (CB)" evidence="7">
    <location>
        <begin position="1"/>
        <end position="89"/>
    </location>
</feature>
<dbReference type="GO" id="GO:0015074">
    <property type="term" value="P:DNA integration"/>
    <property type="evidence" value="ECO:0007669"/>
    <property type="project" value="UniProtKB-KW"/>
</dbReference>
<dbReference type="PANTHER" id="PTHR30349:SF41">
    <property type="entry name" value="INTEGRASE_RECOMBINASE PROTEIN MJ0367-RELATED"/>
    <property type="match status" value="1"/>
</dbReference>
<dbReference type="PROSITE" id="PS51900">
    <property type="entry name" value="CB"/>
    <property type="match status" value="1"/>
</dbReference>
<comment type="similarity">
    <text evidence="1">Belongs to the 'phage' integrase family.</text>
</comment>
<dbReference type="InterPro" id="IPR050090">
    <property type="entry name" value="Tyrosine_recombinase_XerCD"/>
</dbReference>
<dbReference type="InterPro" id="IPR044068">
    <property type="entry name" value="CB"/>
</dbReference>
<dbReference type="Gene3D" id="1.10.150.130">
    <property type="match status" value="1"/>
</dbReference>
<dbReference type="InterPro" id="IPR002104">
    <property type="entry name" value="Integrase_catalytic"/>
</dbReference>
<name>A0A372LL01_9BACI</name>
<dbReference type="InterPro" id="IPR004107">
    <property type="entry name" value="Integrase_SAM-like_N"/>
</dbReference>
<dbReference type="GO" id="GO:0003677">
    <property type="term" value="F:DNA binding"/>
    <property type="evidence" value="ECO:0007669"/>
    <property type="project" value="UniProtKB-UniRule"/>
</dbReference>
<evidence type="ECO:0000256" key="3">
    <source>
        <dbReference type="ARBA" id="ARBA00023125"/>
    </source>
</evidence>
<dbReference type="Pfam" id="PF00589">
    <property type="entry name" value="Phage_integrase"/>
    <property type="match status" value="1"/>
</dbReference>
<proteinExistence type="inferred from homology"/>
<dbReference type="GO" id="GO:0006310">
    <property type="term" value="P:DNA recombination"/>
    <property type="evidence" value="ECO:0007669"/>
    <property type="project" value="UniProtKB-KW"/>
</dbReference>
<evidence type="ECO:0000256" key="4">
    <source>
        <dbReference type="ARBA" id="ARBA00023172"/>
    </source>
</evidence>
<dbReference type="PROSITE" id="PS51898">
    <property type="entry name" value="TYR_RECOMBINASE"/>
    <property type="match status" value="1"/>
</dbReference>
<evidence type="ECO:0000256" key="1">
    <source>
        <dbReference type="ARBA" id="ARBA00008857"/>
    </source>
</evidence>
<reference evidence="8 9" key="1">
    <citation type="submission" date="2018-08" db="EMBL/GenBank/DDBJ databases">
        <title>Bacillus chawlae sp. nov., Bacillus glennii sp. nov., and Bacillus saganii sp. nov. Isolated from the Vehicle Assembly Building at Kennedy Space Center where the Viking Spacecraft were Assembled.</title>
        <authorList>
            <person name="Seuylemezian A."/>
            <person name="Vaishampayan P."/>
        </authorList>
    </citation>
    <scope>NUCLEOTIDE SEQUENCE [LARGE SCALE GENOMIC DNA]</scope>
    <source>
        <strain evidence="8 9">V47-23a</strain>
    </source>
</reference>
<dbReference type="AlphaFoldDB" id="A0A372LL01"/>
<accession>A0A372LL01</accession>
<keyword evidence="2" id="KW-0229">DNA integration</keyword>
<dbReference type="EMBL" id="QVTE01000043">
    <property type="protein sequence ID" value="RFU67463.1"/>
    <property type="molecule type" value="Genomic_DNA"/>
</dbReference>
<evidence type="ECO:0000256" key="5">
    <source>
        <dbReference type="PROSITE-ProRule" id="PRU01248"/>
    </source>
</evidence>
<dbReference type="SUPFAM" id="SSF56349">
    <property type="entry name" value="DNA breaking-rejoining enzymes"/>
    <property type="match status" value="1"/>
</dbReference>
<keyword evidence="4" id="KW-0233">DNA recombination</keyword>
<keyword evidence="9" id="KW-1185">Reference proteome</keyword>
<evidence type="ECO:0000313" key="8">
    <source>
        <dbReference type="EMBL" id="RFU67463.1"/>
    </source>
</evidence>